<reference evidence="1" key="2">
    <citation type="journal article" date="2015" name="Data Brief">
        <title>Shoot transcriptome of the giant reed, Arundo donax.</title>
        <authorList>
            <person name="Barrero R.A."/>
            <person name="Guerrero F.D."/>
            <person name="Moolhuijzen P."/>
            <person name="Goolsby J.A."/>
            <person name="Tidwell J."/>
            <person name="Bellgard S.E."/>
            <person name="Bellgard M.I."/>
        </authorList>
    </citation>
    <scope>NUCLEOTIDE SEQUENCE</scope>
    <source>
        <tissue evidence="1">Shoot tissue taken approximately 20 cm above the soil surface</tissue>
    </source>
</reference>
<dbReference type="AlphaFoldDB" id="A0A0A8XWJ7"/>
<evidence type="ECO:0000313" key="1">
    <source>
        <dbReference type="EMBL" id="JAD16072.1"/>
    </source>
</evidence>
<sequence length="46" mass="5454">MGDKMQKTSEVHTGLYLFSICNTDSQTWHSRILFLGYCFFTNSQMW</sequence>
<dbReference type="EMBL" id="GBRH01281823">
    <property type="protein sequence ID" value="JAD16072.1"/>
    <property type="molecule type" value="Transcribed_RNA"/>
</dbReference>
<accession>A0A0A8XWJ7</accession>
<name>A0A0A8XWJ7_ARUDO</name>
<proteinExistence type="predicted"/>
<reference evidence="1" key="1">
    <citation type="submission" date="2014-09" db="EMBL/GenBank/DDBJ databases">
        <authorList>
            <person name="Magalhaes I.L.F."/>
            <person name="Oliveira U."/>
            <person name="Santos F.R."/>
            <person name="Vidigal T.H.D.A."/>
            <person name="Brescovit A.D."/>
            <person name="Santos A.J."/>
        </authorList>
    </citation>
    <scope>NUCLEOTIDE SEQUENCE</scope>
    <source>
        <tissue evidence="1">Shoot tissue taken approximately 20 cm above the soil surface</tissue>
    </source>
</reference>
<organism evidence="1">
    <name type="scientific">Arundo donax</name>
    <name type="common">Giant reed</name>
    <name type="synonym">Donax arundinaceus</name>
    <dbReference type="NCBI Taxonomy" id="35708"/>
    <lineage>
        <taxon>Eukaryota</taxon>
        <taxon>Viridiplantae</taxon>
        <taxon>Streptophyta</taxon>
        <taxon>Embryophyta</taxon>
        <taxon>Tracheophyta</taxon>
        <taxon>Spermatophyta</taxon>
        <taxon>Magnoliopsida</taxon>
        <taxon>Liliopsida</taxon>
        <taxon>Poales</taxon>
        <taxon>Poaceae</taxon>
        <taxon>PACMAD clade</taxon>
        <taxon>Arundinoideae</taxon>
        <taxon>Arundineae</taxon>
        <taxon>Arundo</taxon>
    </lineage>
</organism>
<protein>
    <submittedName>
        <fullName evidence="1">Uncharacterized protein</fullName>
    </submittedName>
</protein>